<dbReference type="Proteomes" id="UP001197093">
    <property type="component" value="Unassembled WGS sequence"/>
</dbReference>
<dbReference type="EMBL" id="JAHCVI010000003">
    <property type="protein sequence ID" value="KAG7287497.1"/>
    <property type="molecule type" value="Genomic_DNA"/>
</dbReference>
<organism evidence="1 2">
    <name type="scientific">Staphylotrichum longicolle</name>
    <dbReference type="NCBI Taxonomy" id="669026"/>
    <lineage>
        <taxon>Eukaryota</taxon>
        <taxon>Fungi</taxon>
        <taxon>Dikarya</taxon>
        <taxon>Ascomycota</taxon>
        <taxon>Pezizomycotina</taxon>
        <taxon>Sordariomycetes</taxon>
        <taxon>Sordariomycetidae</taxon>
        <taxon>Sordariales</taxon>
        <taxon>Chaetomiaceae</taxon>
        <taxon>Staphylotrichum</taxon>
    </lineage>
</organism>
<evidence type="ECO:0000313" key="1">
    <source>
        <dbReference type="EMBL" id="KAG7287497.1"/>
    </source>
</evidence>
<evidence type="ECO:0000313" key="2">
    <source>
        <dbReference type="Proteomes" id="UP001197093"/>
    </source>
</evidence>
<sequence length="237" mass="26294">MDSSDETTTSKLIEVLSRIDTTLEALDRRLQALENSRQPSPAALSGPALGGGLKRVQTIRQDPLVLKYEVGQDEAPRLKDLTIENGDLLTLLSRIASPCLNRSQAEATTERRTFSYPFTELLSYRDVLKLLLQESEQRPGSDLGKIFGPQPLTEKLTDDITKLLACLKESDIPDVERRDSNVSRRVVLFDDLPTLFSPGSLLIGKDRAGIEQGEEDLNVYFARTDQGPRGLKASESH</sequence>
<proteinExistence type="predicted"/>
<reference evidence="1" key="1">
    <citation type="submission" date="2023-02" db="EMBL/GenBank/DDBJ databases">
        <authorList>
            <person name="Palmer J.M."/>
        </authorList>
    </citation>
    <scope>NUCLEOTIDE SEQUENCE</scope>
    <source>
        <strain evidence="1">FW57</strain>
    </source>
</reference>
<keyword evidence="2" id="KW-1185">Reference proteome</keyword>
<comment type="caution">
    <text evidence="1">The sequence shown here is derived from an EMBL/GenBank/DDBJ whole genome shotgun (WGS) entry which is preliminary data.</text>
</comment>
<name>A0AAD4EXJ7_9PEZI</name>
<gene>
    <name evidence="1" type="ORF">NEMBOFW57_007009</name>
</gene>
<accession>A0AAD4EXJ7</accession>
<protein>
    <submittedName>
        <fullName evidence="1">Uncharacterized protein</fullName>
    </submittedName>
</protein>
<dbReference type="AlphaFoldDB" id="A0AAD4EXJ7"/>